<evidence type="ECO:0000259" key="13">
    <source>
        <dbReference type="Pfam" id="PF02230"/>
    </source>
</evidence>
<keyword evidence="5" id="KW-0719">Serine esterase</keyword>
<dbReference type="GO" id="GO:0052689">
    <property type="term" value="F:carboxylic ester hydrolase activity"/>
    <property type="evidence" value="ECO:0007669"/>
    <property type="project" value="UniProtKB-KW"/>
</dbReference>
<comment type="similarity">
    <text evidence="2">Belongs to the AB hydrolase superfamily. AB hydrolase 2 family.</text>
</comment>
<dbReference type="GO" id="GO:0008474">
    <property type="term" value="F:palmitoyl-(protein) hydrolase activity"/>
    <property type="evidence" value="ECO:0007669"/>
    <property type="project" value="UniProtKB-EC"/>
</dbReference>
<evidence type="ECO:0000256" key="12">
    <source>
        <dbReference type="ARBA" id="ARBA00047337"/>
    </source>
</evidence>
<dbReference type="GO" id="GO:0005737">
    <property type="term" value="C:cytoplasm"/>
    <property type="evidence" value="ECO:0007669"/>
    <property type="project" value="UniProtKB-SubCell"/>
</dbReference>
<dbReference type="InterPro" id="IPR029058">
    <property type="entry name" value="AB_hydrolase_fold"/>
</dbReference>
<protein>
    <recommendedName>
        <fullName evidence="4">Acyl-protein thioesterase 1</fullName>
        <ecNumber evidence="3">3.1.2.22</ecNumber>
    </recommendedName>
    <alternativeName>
        <fullName evidence="11">Palmitoyl-protein hydrolase</fullName>
    </alternativeName>
</protein>
<dbReference type="InParanoid" id="V5FLL2"/>
<dbReference type="OrthoDB" id="2418081at2759"/>
<comment type="catalytic activity">
    <reaction evidence="12">
        <text>S-hexadecanoyl-L-cysteinyl-[protein] + H2O = L-cysteinyl-[protein] + hexadecanoate + H(+)</text>
        <dbReference type="Rhea" id="RHEA:19233"/>
        <dbReference type="Rhea" id="RHEA-COMP:10131"/>
        <dbReference type="Rhea" id="RHEA-COMP:11032"/>
        <dbReference type="ChEBI" id="CHEBI:7896"/>
        <dbReference type="ChEBI" id="CHEBI:15377"/>
        <dbReference type="ChEBI" id="CHEBI:15378"/>
        <dbReference type="ChEBI" id="CHEBI:29950"/>
        <dbReference type="ChEBI" id="CHEBI:74151"/>
        <dbReference type="EC" id="3.1.2.22"/>
    </reaction>
</comment>
<dbReference type="PANTHER" id="PTHR10655">
    <property type="entry name" value="LYSOPHOSPHOLIPASE-RELATED"/>
    <property type="match status" value="1"/>
</dbReference>
<accession>V5FLL2</accession>
<evidence type="ECO:0000256" key="2">
    <source>
        <dbReference type="ARBA" id="ARBA00006499"/>
    </source>
</evidence>
<comment type="subcellular location">
    <subcellularLocation>
        <location evidence="1">Cytoplasm</location>
    </subcellularLocation>
</comment>
<keyword evidence="9" id="KW-0443">Lipid metabolism</keyword>
<evidence type="ECO:0000256" key="3">
    <source>
        <dbReference type="ARBA" id="ARBA00012423"/>
    </source>
</evidence>
<evidence type="ECO:0000256" key="9">
    <source>
        <dbReference type="ARBA" id="ARBA00023098"/>
    </source>
</evidence>
<evidence type="ECO:0000256" key="11">
    <source>
        <dbReference type="ARBA" id="ARBA00031195"/>
    </source>
</evidence>
<dbReference type="AlphaFoldDB" id="V5FLL2"/>
<evidence type="ECO:0000256" key="5">
    <source>
        <dbReference type="ARBA" id="ARBA00022487"/>
    </source>
</evidence>
<evidence type="ECO:0000256" key="10">
    <source>
        <dbReference type="ARBA" id="ARBA00029392"/>
    </source>
</evidence>
<gene>
    <name evidence="14" type="ORF">PVAR5_7546</name>
</gene>
<comment type="caution">
    <text evidence="14">The sequence shown here is derived from an EMBL/GenBank/DDBJ whole genome shotgun (WGS) entry which is preliminary data.</text>
</comment>
<dbReference type="InterPro" id="IPR003140">
    <property type="entry name" value="PLipase/COase/thioEstase"/>
</dbReference>
<evidence type="ECO:0000256" key="8">
    <source>
        <dbReference type="ARBA" id="ARBA00022832"/>
    </source>
</evidence>
<keyword evidence="6" id="KW-0963">Cytoplasm</keyword>
<dbReference type="SUPFAM" id="SSF53474">
    <property type="entry name" value="alpha/beta-Hydrolases"/>
    <property type="match status" value="1"/>
</dbReference>
<organism evidence="14 15">
    <name type="scientific">Byssochlamys spectabilis (strain No. 5 / NBRC 109023)</name>
    <name type="common">Paecilomyces variotii</name>
    <dbReference type="NCBI Taxonomy" id="1356009"/>
    <lineage>
        <taxon>Eukaryota</taxon>
        <taxon>Fungi</taxon>
        <taxon>Dikarya</taxon>
        <taxon>Ascomycota</taxon>
        <taxon>Pezizomycotina</taxon>
        <taxon>Eurotiomycetes</taxon>
        <taxon>Eurotiomycetidae</taxon>
        <taxon>Eurotiales</taxon>
        <taxon>Thermoascaceae</taxon>
        <taxon>Paecilomyces</taxon>
    </lineage>
</organism>
<evidence type="ECO:0000256" key="6">
    <source>
        <dbReference type="ARBA" id="ARBA00022490"/>
    </source>
</evidence>
<proteinExistence type="inferred from homology"/>
<feature type="domain" description="Phospholipase/carboxylesterase/thioesterase" evidence="13">
    <location>
        <begin position="106"/>
        <end position="330"/>
    </location>
</feature>
<dbReference type="GO" id="GO:0006631">
    <property type="term" value="P:fatty acid metabolic process"/>
    <property type="evidence" value="ECO:0007669"/>
    <property type="project" value="UniProtKB-KW"/>
</dbReference>
<dbReference type="InterPro" id="IPR050565">
    <property type="entry name" value="LYPA1-2/EST-like"/>
</dbReference>
<dbReference type="Proteomes" id="UP000018001">
    <property type="component" value="Unassembled WGS sequence"/>
</dbReference>
<evidence type="ECO:0000256" key="4">
    <source>
        <dbReference type="ARBA" id="ARBA00014923"/>
    </source>
</evidence>
<dbReference type="Pfam" id="PF02230">
    <property type="entry name" value="Abhydrolase_2"/>
    <property type="match status" value="1"/>
</dbReference>
<dbReference type="FunFam" id="3.40.50.1820:FF:000010">
    <property type="entry name" value="Acyl-protein thioesterase 2"/>
    <property type="match status" value="1"/>
</dbReference>
<dbReference type="EC" id="3.1.2.22" evidence="3"/>
<keyword evidence="8" id="KW-0276">Fatty acid metabolism</keyword>
<evidence type="ECO:0000313" key="15">
    <source>
        <dbReference type="Proteomes" id="UP000018001"/>
    </source>
</evidence>
<keyword evidence="7" id="KW-0378">Hydrolase</keyword>
<dbReference type="HOGENOM" id="CLU_049413_3_1_1"/>
<comment type="function">
    <text evidence="10">Hydrolyzes fatty acids from S-acylated cysteine residues in proteins with a strong preference for palmitoylated G-alpha proteins over other acyl substrates. Mediates the deacylation of G-alpha proteins such as GPA1 in vivo, but has weak or no activity toward palmitoylated Ras proteins. Has weak lysophospholipase activity in vitro; however such activity may not exist in vivo.</text>
</comment>
<dbReference type="eggNOG" id="KOG2112">
    <property type="taxonomic scope" value="Eukaryota"/>
</dbReference>
<reference evidence="15" key="1">
    <citation type="journal article" date="2014" name="Genome Announc.">
        <title>Draft genome sequence of the formaldehyde-resistant fungus Byssochlamys spectabilis No. 5 (anamorph Paecilomyces variotii No. 5) (NBRC109023).</title>
        <authorList>
            <person name="Oka T."/>
            <person name="Ekino K."/>
            <person name="Fukuda K."/>
            <person name="Nomura Y."/>
        </authorList>
    </citation>
    <scope>NUCLEOTIDE SEQUENCE [LARGE SCALE GENOMIC DNA]</scope>
    <source>
        <strain evidence="15">No. 5 / NBRC 109023</strain>
    </source>
</reference>
<dbReference type="FunCoup" id="V5FLL2">
    <property type="interactions" value="457"/>
</dbReference>
<sequence length="343" mass="38339">MFAVDLAGRIRAVLRGKDWPTRWEHPSISIPITKSSRFFCSFFPFTLSDYRLASSFAIDNAQRSAEGDSEQATSHRFRVHSSYFSYRALRLERIGLNGNTMSGRAPFIVPALKKHTATVIMAHGLGDSGAGWMSLAQNWRRRGKFDEVSFIFPNAPVIPISVNFGMSMPGWYDIARLGKDLDYEEFLLNQDEPGILRSRDYFNSLIKGEIEKGIKPSRIVLGGFSQGGAMSLFTGITGEQKLGGVFGLSSYLLLSDRIKKYIPENFPNKDTPFFMAHGKEDEIVKYDFGVMSKKALVEMGLNVEFHDYEGLGHSADPDEIEDLERFLHKTLPPQGDGQASAGL</sequence>
<evidence type="ECO:0000256" key="7">
    <source>
        <dbReference type="ARBA" id="ARBA00022801"/>
    </source>
</evidence>
<keyword evidence="15" id="KW-1185">Reference proteome</keyword>
<dbReference type="EMBL" id="BAUL01000264">
    <property type="protein sequence ID" value="GAD98844.1"/>
    <property type="molecule type" value="Genomic_DNA"/>
</dbReference>
<evidence type="ECO:0000256" key="1">
    <source>
        <dbReference type="ARBA" id="ARBA00004496"/>
    </source>
</evidence>
<name>V5FLL2_BYSSN</name>
<dbReference type="Gene3D" id="3.40.50.1820">
    <property type="entry name" value="alpha/beta hydrolase"/>
    <property type="match status" value="1"/>
</dbReference>
<dbReference type="PANTHER" id="PTHR10655:SF17">
    <property type="entry name" value="LYSOPHOSPHOLIPASE-LIKE PROTEIN 1"/>
    <property type="match status" value="1"/>
</dbReference>
<evidence type="ECO:0000313" key="14">
    <source>
        <dbReference type="EMBL" id="GAD98844.1"/>
    </source>
</evidence>